<gene>
    <name evidence="2" type="ORF">FOZG_13275</name>
</gene>
<sequence>MDYPPASNKSHGPPLFFELLSRYYLDRENIRDRGQGPRLDHIPHLRHPGESDKESWLKDREDGKPFVGYVGQKGYTYSFPRGALARWLVDVAESGLLDWVRKAPAVAKLSGS</sequence>
<dbReference type="HOGENOM" id="CLU_2146009_0_0_1"/>
<protein>
    <submittedName>
        <fullName evidence="2">Uncharacterized protein</fullName>
    </submittedName>
</protein>
<dbReference type="EMBL" id="JH717905">
    <property type="protein sequence ID" value="EWZ33557.1"/>
    <property type="molecule type" value="Genomic_DNA"/>
</dbReference>
<reference evidence="2" key="1">
    <citation type="submission" date="2011-06" db="EMBL/GenBank/DDBJ databases">
        <title>The Genome Sequence of Fusarium oxysporum Fo47.</title>
        <authorList>
            <consortium name="The Broad Institute Genome Sequencing Platform"/>
            <person name="Ma L.-J."/>
            <person name="Gale L.R."/>
            <person name="Schwartz D.C."/>
            <person name="Zhou S."/>
            <person name="Corby-Kistler H."/>
            <person name="Young S.K."/>
            <person name="Zeng Q."/>
            <person name="Gargeya S."/>
            <person name="Fitzgerald M."/>
            <person name="Haas B."/>
            <person name="Abouelleil A."/>
            <person name="Alvarado L."/>
            <person name="Arachchi H.M."/>
            <person name="Berlin A."/>
            <person name="Brown A."/>
            <person name="Chapman S.B."/>
            <person name="Chen Z."/>
            <person name="Dunbar C."/>
            <person name="Freedman E."/>
            <person name="Gearin G."/>
            <person name="Gellesch M."/>
            <person name="Goldberg J."/>
            <person name="Griggs A."/>
            <person name="Gujja S."/>
            <person name="Heiman D."/>
            <person name="Howarth C."/>
            <person name="Larson L."/>
            <person name="Lui A."/>
            <person name="MacDonald P.J.P."/>
            <person name="Mehta T."/>
            <person name="Montmayeur A."/>
            <person name="Murphy C."/>
            <person name="Neiman D."/>
            <person name="Pearson M."/>
            <person name="Priest M."/>
            <person name="Roberts A."/>
            <person name="Saif S."/>
            <person name="Shea T."/>
            <person name="Shenoy N."/>
            <person name="Sisk P."/>
            <person name="Stolte C."/>
            <person name="Sykes S."/>
            <person name="Wortman J."/>
            <person name="Nusbaum C."/>
            <person name="Birren B."/>
        </authorList>
    </citation>
    <scope>NUCLEOTIDE SEQUENCE [LARGE SCALE GENOMIC DNA]</scope>
    <source>
        <strain evidence="2">Fo47</strain>
    </source>
</reference>
<organism evidence="2">
    <name type="scientific">Fusarium oxysporum Fo47</name>
    <dbReference type="NCBI Taxonomy" id="660027"/>
    <lineage>
        <taxon>Eukaryota</taxon>
        <taxon>Fungi</taxon>
        <taxon>Dikarya</taxon>
        <taxon>Ascomycota</taxon>
        <taxon>Pezizomycotina</taxon>
        <taxon>Sordariomycetes</taxon>
        <taxon>Hypocreomycetidae</taxon>
        <taxon>Hypocreales</taxon>
        <taxon>Nectriaceae</taxon>
        <taxon>Fusarium</taxon>
        <taxon>Fusarium oxysporum species complex</taxon>
    </lineage>
</organism>
<evidence type="ECO:0000256" key="1">
    <source>
        <dbReference type="SAM" id="MobiDB-lite"/>
    </source>
</evidence>
<reference evidence="2" key="2">
    <citation type="submission" date="2012-06" db="EMBL/GenBank/DDBJ databases">
        <title>Annotation of the Genome Sequence of Fusarium oxysporum Fo47.</title>
        <authorList>
            <consortium name="The Broad Institute Genomics Platform"/>
            <person name="Ma L.-J."/>
            <person name="Corby-Kistler H."/>
            <person name="Broz K."/>
            <person name="Gale L.R."/>
            <person name="Jonkers W."/>
            <person name="O'Donnell K."/>
            <person name="Ploetz R."/>
            <person name="Steinberg C."/>
            <person name="Schwartz D.C."/>
            <person name="VanEtten H."/>
            <person name="Zhou S."/>
            <person name="Young S.K."/>
            <person name="Zeng Q."/>
            <person name="Gargeya S."/>
            <person name="Fitzgerald M."/>
            <person name="Abouelleil A."/>
            <person name="Alvarado L."/>
            <person name="Chapman S.B."/>
            <person name="Gainer-Dewar J."/>
            <person name="Goldberg J."/>
            <person name="Griggs A."/>
            <person name="Gujja S."/>
            <person name="Hansen M."/>
            <person name="Howarth C."/>
            <person name="Imamovic A."/>
            <person name="Ireland A."/>
            <person name="Larimer J."/>
            <person name="McCowan C."/>
            <person name="Murphy C."/>
            <person name="Pearson M."/>
            <person name="Poon T.W."/>
            <person name="Priest M."/>
            <person name="Roberts A."/>
            <person name="Saif S."/>
            <person name="Shea T."/>
            <person name="Sykes S."/>
            <person name="Wortman J."/>
            <person name="Nusbaum C."/>
            <person name="Birren B."/>
        </authorList>
    </citation>
    <scope>NUCLEOTIDE SEQUENCE</scope>
    <source>
        <strain evidence="2">Fo47</strain>
    </source>
</reference>
<name>W9JNA3_FUSOX</name>
<dbReference type="VEuPathDB" id="FungiDB:FOZG_13275"/>
<evidence type="ECO:0000313" key="2">
    <source>
        <dbReference type="EMBL" id="EWZ33557.1"/>
    </source>
</evidence>
<dbReference type="AlphaFoldDB" id="W9JNA3"/>
<proteinExistence type="predicted"/>
<accession>W9JNA3</accession>
<feature type="region of interest" description="Disordered" evidence="1">
    <location>
        <begin position="34"/>
        <end position="57"/>
    </location>
</feature>
<dbReference type="Proteomes" id="UP000030766">
    <property type="component" value="Unassembled WGS sequence"/>
</dbReference>